<evidence type="ECO:0000313" key="4">
    <source>
        <dbReference type="EMBL" id="TCS81987.1"/>
    </source>
</evidence>
<dbReference type="EMBL" id="SMAA01000001">
    <property type="protein sequence ID" value="TCS81987.1"/>
    <property type="molecule type" value="Genomic_DNA"/>
</dbReference>
<reference evidence="4 5" key="1">
    <citation type="submission" date="2019-03" db="EMBL/GenBank/DDBJ databases">
        <title>Genomic Encyclopedia of Type Strains, Phase IV (KMG-IV): sequencing the most valuable type-strain genomes for metagenomic binning, comparative biology and taxonomic classification.</title>
        <authorList>
            <person name="Goeker M."/>
        </authorList>
    </citation>
    <scope>NUCLEOTIDE SEQUENCE [LARGE SCALE GENOMIC DNA]</scope>
    <source>
        <strain evidence="4 5">DSM 20467</strain>
    </source>
</reference>
<dbReference type="Pfam" id="PF13305">
    <property type="entry name" value="TetR_C_33"/>
    <property type="match status" value="1"/>
</dbReference>
<gene>
    <name evidence="4" type="ORF">EDC37_101158</name>
</gene>
<dbReference type="Proteomes" id="UP000295188">
    <property type="component" value="Unassembled WGS sequence"/>
</dbReference>
<evidence type="ECO:0000256" key="1">
    <source>
        <dbReference type="ARBA" id="ARBA00023015"/>
    </source>
</evidence>
<dbReference type="RefSeq" id="WP_132546955.1">
    <property type="nucleotide sequence ID" value="NZ_SMAA01000001.1"/>
</dbReference>
<dbReference type="InterPro" id="IPR036271">
    <property type="entry name" value="Tet_transcr_reg_TetR-rel_C_sf"/>
</dbReference>
<dbReference type="SUPFAM" id="SSF48498">
    <property type="entry name" value="Tetracyclin repressor-like, C-terminal domain"/>
    <property type="match status" value="1"/>
</dbReference>
<evidence type="ECO:0000313" key="5">
    <source>
        <dbReference type="Proteomes" id="UP000295188"/>
    </source>
</evidence>
<dbReference type="Gene3D" id="1.10.10.60">
    <property type="entry name" value="Homeodomain-like"/>
    <property type="match status" value="1"/>
</dbReference>
<protein>
    <submittedName>
        <fullName evidence="4">TetR family transcriptional regulator</fullName>
    </submittedName>
</protein>
<dbReference type="OrthoDB" id="9808476at2"/>
<accession>A0A4R3KFC3</accession>
<proteinExistence type="predicted"/>
<evidence type="ECO:0000259" key="3">
    <source>
        <dbReference type="Pfam" id="PF13305"/>
    </source>
</evidence>
<dbReference type="Gene3D" id="1.10.357.10">
    <property type="entry name" value="Tetracycline Repressor, domain 2"/>
    <property type="match status" value="1"/>
</dbReference>
<sequence>MRGKLNTSMIIETAAKIADENGLDAVTLTHVATKLNIKKQSLYNHIDNLFHLKCELVILANSHLKQYLMHAAVGKSRDEAVLEVAKAYRQFAHTFPGQYQAIISLAWECKDNENFRAATRELMDILFKVLSQYQLRGEYLTHAVRGLRSIMHGFASLEASGWFRQPIDKEDSYLLLVQTFIYGIEAIEKE</sequence>
<keyword evidence="2" id="KW-0804">Transcription</keyword>
<keyword evidence="5" id="KW-1185">Reference proteome</keyword>
<dbReference type="AlphaFoldDB" id="A0A4R3KFC3"/>
<comment type="caution">
    <text evidence="4">The sequence shown here is derived from an EMBL/GenBank/DDBJ whole genome shotgun (WGS) entry which is preliminary data.</text>
</comment>
<feature type="domain" description="HTH-type transcriptional regulator MT1864/Rv1816-like C-terminal" evidence="3">
    <location>
        <begin position="82"/>
        <end position="179"/>
    </location>
</feature>
<dbReference type="InterPro" id="IPR009057">
    <property type="entry name" value="Homeodomain-like_sf"/>
</dbReference>
<dbReference type="SUPFAM" id="SSF46689">
    <property type="entry name" value="Homeodomain-like"/>
    <property type="match status" value="1"/>
</dbReference>
<name>A0A4R3KFC3_9FIRM</name>
<evidence type="ECO:0000256" key="2">
    <source>
        <dbReference type="ARBA" id="ARBA00023163"/>
    </source>
</evidence>
<dbReference type="InterPro" id="IPR025996">
    <property type="entry name" value="MT1864/Rv1816-like_C"/>
</dbReference>
<organism evidence="4 5">
    <name type="scientific">Pectinatus cerevisiiphilus</name>
    <dbReference type="NCBI Taxonomy" id="86956"/>
    <lineage>
        <taxon>Bacteria</taxon>
        <taxon>Bacillati</taxon>
        <taxon>Bacillota</taxon>
        <taxon>Negativicutes</taxon>
        <taxon>Selenomonadales</taxon>
        <taxon>Selenomonadaceae</taxon>
        <taxon>Pectinatus</taxon>
    </lineage>
</organism>
<keyword evidence="1" id="KW-0805">Transcription regulation</keyword>